<reference evidence="3" key="1">
    <citation type="submission" date="2016-08" db="EMBL/GenBank/DDBJ databases">
        <authorList>
            <person name="Loux V."/>
            <person name="Rue O."/>
        </authorList>
    </citation>
    <scope>NUCLEOTIDE SEQUENCE [LARGE SCALE GENOMIC DNA]</scope>
    <source>
        <strain evidence="3">INRA Bc05-F1</strain>
    </source>
</reference>
<sequence length="169" mass="19002">MLKKLKKFIVVAAAAVMLSAGFATAAPNEAHAAHWADKQMNWAFNEGIITADLRDNLATRQDAWLMLFRTWAPYESSIQGTGYGSARNYVIREEISDGLRGTNWVTRDEMMGMIYQAFGVGRAWIPEYGFSLSRKWAIRNGIYDGSRGNDFATRAEVVAMLYNANARYN</sequence>
<gene>
    <name evidence="2" type="ORF">BC05F1_03827</name>
</gene>
<accession>A0A1C4ER81</accession>
<keyword evidence="1" id="KW-0732">Signal</keyword>
<evidence type="ECO:0000256" key="1">
    <source>
        <dbReference type="SAM" id="SignalP"/>
    </source>
</evidence>
<proteinExistence type="predicted"/>
<evidence type="ECO:0008006" key="4">
    <source>
        <dbReference type="Google" id="ProtNLM"/>
    </source>
</evidence>
<name>A0A1C4ER81_9BACI</name>
<evidence type="ECO:0000313" key="3">
    <source>
        <dbReference type="Proteomes" id="UP000196052"/>
    </source>
</evidence>
<dbReference type="AlphaFoldDB" id="A0A1C4ER81"/>
<organism evidence="2 3">
    <name type="scientific">Bacillus wiedmannii</name>
    <dbReference type="NCBI Taxonomy" id="1890302"/>
    <lineage>
        <taxon>Bacteria</taxon>
        <taxon>Bacillati</taxon>
        <taxon>Bacillota</taxon>
        <taxon>Bacilli</taxon>
        <taxon>Bacillales</taxon>
        <taxon>Bacillaceae</taxon>
        <taxon>Bacillus</taxon>
        <taxon>Bacillus cereus group</taxon>
    </lineage>
</organism>
<feature type="signal peptide" evidence="1">
    <location>
        <begin position="1"/>
        <end position="25"/>
    </location>
</feature>
<dbReference type="EMBL" id="FMBE01000013">
    <property type="protein sequence ID" value="SCC46096.1"/>
    <property type="molecule type" value="Genomic_DNA"/>
</dbReference>
<dbReference type="Proteomes" id="UP000196052">
    <property type="component" value="Unassembled WGS sequence"/>
</dbReference>
<protein>
    <recommendedName>
        <fullName evidence="4">Protein phosphatase 2C</fullName>
    </recommendedName>
</protein>
<feature type="chain" id="PRO_5038988604" description="Protein phosphatase 2C" evidence="1">
    <location>
        <begin position="26"/>
        <end position="169"/>
    </location>
</feature>
<evidence type="ECO:0000313" key="2">
    <source>
        <dbReference type="EMBL" id="SCC46096.1"/>
    </source>
</evidence>
<dbReference type="RefSeq" id="WP_088122836.1">
    <property type="nucleotide sequence ID" value="NZ_FMBE01000013.1"/>
</dbReference>